<dbReference type="PROSITE" id="PS51257">
    <property type="entry name" value="PROKAR_LIPOPROTEIN"/>
    <property type="match status" value="1"/>
</dbReference>
<feature type="compositionally biased region" description="Pro residues" evidence="1">
    <location>
        <begin position="37"/>
        <end position="57"/>
    </location>
</feature>
<dbReference type="AlphaFoldDB" id="A0A7W9ST20"/>
<feature type="region of interest" description="Disordered" evidence="1">
    <location>
        <begin position="31"/>
        <end position="63"/>
    </location>
</feature>
<dbReference type="Gene3D" id="2.120.10.30">
    <property type="entry name" value="TolB, C-terminal domain"/>
    <property type="match status" value="1"/>
</dbReference>
<dbReference type="Proteomes" id="UP000520814">
    <property type="component" value="Unassembled WGS sequence"/>
</dbReference>
<evidence type="ECO:0000313" key="3">
    <source>
        <dbReference type="Proteomes" id="UP000520814"/>
    </source>
</evidence>
<dbReference type="EMBL" id="JACHGW010000004">
    <property type="protein sequence ID" value="MBB6052332.1"/>
    <property type="molecule type" value="Genomic_DNA"/>
</dbReference>
<gene>
    <name evidence="2" type="ORF">HNQ39_004153</name>
</gene>
<dbReference type="RefSeq" id="WP_184202681.1">
    <property type="nucleotide sequence ID" value="NZ_JACHGW010000004.1"/>
</dbReference>
<organism evidence="2 3">
    <name type="scientific">Armatimonas rosea</name>
    <dbReference type="NCBI Taxonomy" id="685828"/>
    <lineage>
        <taxon>Bacteria</taxon>
        <taxon>Bacillati</taxon>
        <taxon>Armatimonadota</taxon>
        <taxon>Armatimonadia</taxon>
        <taxon>Armatimonadales</taxon>
        <taxon>Armatimonadaceae</taxon>
        <taxon>Armatimonas</taxon>
    </lineage>
</organism>
<evidence type="ECO:0000313" key="2">
    <source>
        <dbReference type="EMBL" id="MBB6052332.1"/>
    </source>
</evidence>
<evidence type="ECO:0000256" key="1">
    <source>
        <dbReference type="SAM" id="MobiDB-lite"/>
    </source>
</evidence>
<name>A0A7W9ST20_ARMRO</name>
<keyword evidence="3" id="KW-1185">Reference proteome</keyword>
<reference evidence="2 3" key="1">
    <citation type="submission" date="2020-08" db="EMBL/GenBank/DDBJ databases">
        <title>Genomic Encyclopedia of Type Strains, Phase IV (KMG-IV): sequencing the most valuable type-strain genomes for metagenomic binning, comparative biology and taxonomic classification.</title>
        <authorList>
            <person name="Goeker M."/>
        </authorList>
    </citation>
    <scope>NUCLEOTIDE SEQUENCE [LARGE SCALE GENOMIC DNA]</scope>
    <source>
        <strain evidence="2 3">DSM 23562</strain>
    </source>
</reference>
<comment type="caution">
    <text evidence="2">The sequence shown here is derived from an EMBL/GenBank/DDBJ whole genome shotgun (WGS) entry which is preliminary data.</text>
</comment>
<sequence length="339" mass="36912">MKKQMLWTPTRRELLLTGSIGLFAGCGGGGSVTPGATPTPIPTPTPGSTPTPTPSPVPSGRRERFGYVERTAGGYRLASVRTDGTDYQPVNMPEQPNVFYPSWSRNGHKIAYVVQDFVTNRYSLYTLNADGSDHALYSEGLEPSWNATGTQLTFLTVHSQTTPTPRNWMAIHAYDVVKKEQVFPLPGNSPPVIFEGGISANTTLRRPLWRGDRKLSVSYSAQNLVDLSSSYGLLDYTTATPSPILQSSSLGCLLYDTAPDDGMGIVRQGTKVYWLSGESLSLLKTTSNTGGGRFSPDGERLWIDLENGKGARFYDRSLKDAGAPSNLPNSVIESWFFEA</sequence>
<dbReference type="InterPro" id="IPR011042">
    <property type="entry name" value="6-blade_b-propeller_TolB-like"/>
</dbReference>
<protein>
    <recommendedName>
        <fullName evidence="4">WD40 repeat protein</fullName>
    </recommendedName>
</protein>
<proteinExistence type="predicted"/>
<dbReference type="SUPFAM" id="SSF50993">
    <property type="entry name" value="Peptidase/esterase 'gauge' domain"/>
    <property type="match status" value="1"/>
</dbReference>
<evidence type="ECO:0008006" key="4">
    <source>
        <dbReference type="Google" id="ProtNLM"/>
    </source>
</evidence>
<accession>A0A7W9ST20</accession>